<sequence>MYGVKYLREFDPKDEEHKVRKHRLFEMPSGPSTFDCILARGVKAKESNVFTNLSTLSVYEVEIWCYRGGDTIPNYDSELDPNARKLVPVERRVDKSFSFGLCFDRMGMTRYDPACIVFNESGHHAEDEILSGSSAGG</sequence>
<dbReference type="STRING" id="1314778.A0A5C3P9W5"/>
<dbReference type="EMBL" id="ML211467">
    <property type="protein sequence ID" value="TFK82613.1"/>
    <property type="molecule type" value="Genomic_DNA"/>
</dbReference>
<gene>
    <name evidence="1" type="ORF">K466DRAFT_603538</name>
</gene>
<dbReference type="Proteomes" id="UP000308197">
    <property type="component" value="Unassembled WGS sequence"/>
</dbReference>
<name>A0A5C3P9W5_9APHY</name>
<dbReference type="AlphaFoldDB" id="A0A5C3P9W5"/>
<keyword evidence="2" id="KW-1185">Reference proteome</keyword>
<proteinExistence type="predicted"/>
<protein>
    <submittedName>
        <fullName evidence="1">Uncharacterized protein</fullName>
    </submittedName>
</protein>
<organism evidence="1 2">
    <name type="scientific">Polyporus arcularius HHB13444</name>
    <dbReference type="NCBI Taxonomy" id="1314778"/>
    <lineage>
        <taxon>Eukaryota</taxon>
        <taxon>Fungi</taxon>
        <taxon>Dikarya</taxon>
        <taxon>Basidiomycota</taxon>
        <taxon>Agaricomycotina</taxon>
        <taxon>Agaricomycetes</taxon>
        <taxon>Polyporales</taxon>
        <taxon>Polyporaceae</taxon>
        <taxon>Polyporus</taxon>
    </lineage>
</organism>
<evidence type="ECO:0000313" key="1">
    <source>
        <dbReference type="EMBL" id="TFK82613.1"/>
    </source>
</evidence>
<reference evidence="1 2" key="1">
    <citation type="journal article" date="2019" name="Nat. Ecol. Evol.">
        <title>Megaphylogeny resolves global patterns of mushroom evolution.</title>
        <authorList>
            <person name="Varga T."/>
            <person name="Krizsan K."/>
            <person name="Foldi C."/>
            <person name="Dima B."/>
            <person name="Sanchez-Garcia M."/>
            <person name="Sanchez-Ramirez S."/>
            <person name="Szollosi G.J."/>
            <person name="Szarkandi J.G."/>
            <person name="Papp V."/>
            <person name="Albert L."/>
            <person name="Andreopoulos W."/>
            <person name="Angelini C."/>
            <person name="Antonin V."/>
            <person name="Barry K.W."/>
            <person name="Bougher N.L."/>
            <person name="Buchanan P."/>
            <person name="Buyck B."/>
            <person name="Bense V."/>
            <person name="Catcheside P."/>
            <person name="Chovatia M."/>
            <person name="Cooper J."/>
            <person name="Damon W."/>
            <person name="Desjardin D."/>
            <person name="Finy P."/>
            <person name="Geml J."/>
            <person name="Haridas S."/>
            <person name="Hughes K."/>
            <person name="Justo A."/>
            <person name="Karasinski D."/>
            <person name="Kautmanova I."/>
            <person name="Kiss B."/>
            <person name="Kocsube S."/>
            <person name="Kotiranta H."/>
            <person name="LaButti K.M."/>
            <person name="Lechner B.E."/>
            <person name="Liimatainen K."/>
            <person name="Lipzen A."/>
            <person name="Lukacs Z."/>
            <person name="Mihaltcheva S."/>
            <person name="Morgado L.N."/>
            <person name="Niskanen T."/>
            <person name="Noordeloos M.E."/>
            <person name="Ohm R.A."/>
            <person name="Ortiz-Santana B."/>
            <person name="Ovrebo C."/>
            <person name="Racz N."/>
            <person name="Riley R."/>
            <person name="Savchenko A."/>
            <person name="Shiryaev A."/>
            <person name="Soop K."/>
            <person name="Spirin V."/>
            <person name="Szebenyi C."/>
            <person name="Tomsovsky M."/>
            <person name="Tulloss R.E."/>
            <person name="Uehling J."/>
            <person name="Grigoriev I.V."/>
            <person name="Vagvolgyi C."/>
            <person name="Papp T."/>
            <person name="Martin F.M."/>
            <person name="Miettinen O."/>
            <person name="Hibbett D.S."/>
            <person name="Nagy L.G."/>
        </authorList>
    </citation>
    <scope>NUCLEOTIDE SEQUENCE [LARGE SCALE GENOMIC DNA]</scope>
    <source>
        <strain evidence="1 2">HHB13444</strain>
    </source>
</reference>
<evidence type="ECO:0000313" key="2">
    <source>
        <dbReference type="Proteomes" id="UP000308197"/>
    </source>
</evidence>
<dbReference type="InParanoid" id="A0A5C3P9W5"/>
<accession>A0A5C3P9W5</accession>